<protein>
    <recommendedName>
        <fullName evidence="2">RNase H type-1 domain-containing protein</fullName>
    </recommendedName>
</protein>
<name>D7LNQ7_ARALL</name>
<accession>D7LNQ7</accession>
<feature type="domain" description="RNase H type-1" evidence="2">
    <location>
        <begin position="219"/>
        <end position="340"/>
    </location>
</feature>
<gene>
    <name evidence="3" type="ORF">ARALYDRAFT_347512</name>
</gene>
<dbReference type="InterPro" id="IPR044730">
    <property type="entry name" value="RNase_H-like_dom_plant"/>
</dbReference>
<evidence type="ECO:0000313" key="4">
    <source>
        <dbReference type="Proteomes" id="UP000008694"/>
    </source>
</evidence>
<sequence>MADQQEDTQKLGVDNVADSGKHEDTSGSSKKRKMEPSSAPEHIHAFPLVCCDVRQTRATEDTDLQVYKRQRRQSEIIEGRAWYLMQQVPSPQPTEAGRSTPNAPTTNYQIARLIHPEDHHLISQIYLPLKPKPDSHIWSPTKDGNYTVKSSYWTAMNLLIDNDTPQPRLAHFPDISTISDTKEWLDNATKTTTRHNSGPIKDAREAGWRKPPRGVMKCNYDVSHHGGNRVSGLGWIIRDSFGTFHDCGWGKSQGCTTTEEAECTSLIWALQATWGLGYRMVEFEGDNQNINNIINGTAPHPRLQHYIDTIWAWRDLFTQATFTFKPREQNKCADILAKKAISSDERWGLYHSCPHFLNSPVKNDIDPKY</sequence>
<dbReference type="InterPro" id="IPR012337">
    <property type="entry name" value="RNaseH-like_sf"/>
</dbReference>
<dbReference type="Gramene" id="fgenesh1_pg.C_scaffold_5000904">
    <property type="protein sequence ID" value="fgenesh1_pg.C_scaffold_5000904"/>
    <property type="gene ID" value="fgenesh1_pg.C_scaffold_5000904"/>
</dbReference>
<dbReference type="CDD" id="cd06222">
    <property type="entry name" value="RNase_H_like"/>
    <property type="match status" value="1"/>
</dbReference>
<keyword evidence="4" id="KW-1185">Reference proteome</keyword>
<dbReference type="Proteomes" id="UP000008694">
    <property type="component" value="Unassembled WGS sequence"/>
</dbReference>
<evidence type="ECO:0000313" key="3">
    <source>
        <dbReference type="EMBL" id="EFH51916.1"/>
    </source>
</evidence>
<dbReference type="HOGENOM" id="CLU_750872_0_0_1"/>
<organism evidence="4">
    <name type="scientific">Arabidopsis lyrata subsp. lyrata</name>
    <name type="common">Lyre-leaved rock-cress</name>
    <dbReference type="NCBI Taxonomy" id="81972"/>
    <lineage>
        <taxon>Eukaryota</taxon>
        <taxon>Viridiplantae</taxon>
        <taxon>Streptophyta</taxon>
        <taxon>Embryophyta</taxon>
        <taxon>Tracheophyta</taxon>
        <taxon>Spermatophyta</taxon>
        <taxon>Magnoliopsida</taxon>
        <taxon>eudicotyledons</taxon>
        <taxon>Gunneridae</taxon>
        <taxon>Pentapetalae</taxon>
        <taxon>rosids</taxon>
        <taxon>malvids</taxon>
        <taxon>Brassicales</taxon>
        <taxon>Brassicaceae</taxon>
        <taxon>Camelineae</taxon>
        <taxon>Arabidopsis</taxon>
    </lineage>
</organism>
<dbReference type="PANTHER" id="PTHR47074:SF78">
    <property type="entry name" value="GB|AAF30348.1-RELATED"/>
    <property type="match status" value="1"/>
</dbReference>
<dbReference type="PANTHER" id="PTHR47074">
    <property type="entry name" value="BNAC02G40300D PROTEIN"/>
    <property type="match status" value="1"/>
</dbReference>
<dbReference type="InterPro" id="IPR052929">
    <property type="entry name" value="RNase_H-like_EbsB-rel"/>
</dbReference>
<dbReference type="GO" id="GO:0004523">
    <property type="term" value="F:RNA-DNA hybrid ribonuclease activity"/>
    <property type="evidence" value="ECO:0007669"/>
    <property type="project" value="InterPro"/>
</dbReference>
<dbReference type="STRING" id="81972.D7LNQ7"/>
<dbReference type="Pfam" id="PF13456">
    <property type="entry name" value="RVT_3"/>
    <property type="match status" value="1"/>
</dbReference>
<dbReference type="EMBL" id="GL348717">
    <property type="protein sequence ID" value="EFH51916.1"/>
    <property type="molecule type" value="Genomic_DNA"/>
</dbReference>
<dbReference type="SUPFAM" id="SSF53098">
    <property type="entry name" value="Ribonuclease H-like"/>
    <property type="match status" value="1"/>
</dbReference>
<dbReference type="InterPro" id="IPR002156">
    <property type="entry name" value="RNaseH_domain"/>
</dbReference>
<dbReference type="eggNOG" id="KOG1075">
    <property type="taxonomic scope" value="Eukaryota"/>
</dbReference>
<feature type="region of interest" description="Disordered" evidence="1">
    <location>
        <begin position="1"/>
        <end position="41"/>
    </location>
</feature>
<dbReference type="InterPro" id="IPR036397">
    <property type="entry name" value="RNaseH_sf"/>
</dbReference>
<evidence type="ECO:0000259" key="2">
    <source>
        <dbReference type="Pfam" id="PF13456"/>
    </source>
</evidence>
<evidence type="ECO:0000256" key="1">
    <source>
        <dbReference type="SAM" id="MobiDB-lite"/>
    </source>
</evidence>
<dbReference type="AlphaFoldDB" id="D7LNQ7"/>
<reference evidence="4" key="1">
    <citation type="journal article" date="2011" name="Nat. Genet.">
        <title>The Arabidopsis lyrata genome sequence and the basis of rapid genome size change.</title>
        <authorList>
            <person name="Hu T.T."/>
            <person name="Pattyn P."/>
            <person name="Bakker E.G."/>
            <person name="Cao J."/>
            <person name="Cheng J.-F."/>
            <person name="Clark R.M."/>
            <person name="Fahlgren N."/>
            <person name="Fawcett J.A."/>
            <person name="Grimwood J."/>
            <person name="Gundlach H."/>
            <person name="Haberer G."/>
            <person name="Hollister J.D."/>
            <person name="Ossowski S."/>
            <person name="Ottilar R.P."/>
            <person name="Salamov A.A."/>
            <person name="Schneeberger K."/>
            <person name="Spannagl M."/>
            <person name="Wang X."/>
            <person name="Yang L."/>
            <person name="Nasrallah M.E."/>
            <person name="Bergelson J."/>
            <person name="Carrington J.C."/>
            <person name="Gaut B.S."/>
            <person name="Schmutz J."/>
            <person name="Mayer K.F.X."/>
            <person name="Van de Peer Y."/>
            <person name="Grigoriev I.V."/>
            <person name="Nordborg M."/>
            <person name="Weigel D."/>
            <person name="Guo Y.-L."/>
        </authorList>
    </citation>
    <scope>NUCLEOTIDE SEQUENCE [LARGE SCALE GENOMIC DNA]</scope>
    <source>
        <strain evidence="4">cv. MN47</strain>
    </source>
</reference>
<dbReference type="GO" id="GO:0003676">
    <property type="term" value="F:nucleic acid binding"/>
    <property type="evidence" value="ECO:0007669"/>
    <property type="project" value="InterPro"/>
</dbReference>
<dbReference type="Gene3D" id="3.30.420.10">
    <property type="entry name" value="Ribonuclease H-like superfamily/Ribonuclease H"/>
    <property type="match status" value="1"/>
</dbReference>
<proteinExistence type="predicted"/>